<dbReference type="SUPFAM" id="SSF47986">
    <property type="entry name" value="DEATH domain"/>
    <property type="match status" value="1"/>
</dbReference>
<feature type="domain" description="DED" evidence="1">
    <location>
        <begin position="9"/>
        <end position="88"/>
    </location>
</feature>
<accession>A0A8K0A5H4</accession>
<gene>
    <name evidence="2" type="primary">Hypp4058</name>
    <name evidence="2" type="ORF">BLAG_LOCUS21746</name>
</gene>
<dbReference type="InterPro" id="IPR027417">
    <property type="entry name" value="P-loop_NTPase"/>
</dbReference>
<protein>
    <submittedName>
        <fullName evidence="2">Hypp4058 protein</fullName>
    </submittedName>
</protein>
<proteinExistence type="predicted"/>
<name>A0A8K0A5H4_BRALA</name>
<evidence type="ECO:0000313" key="3">
    <source>
        <dbReference type="Proteomes" id="UP000838412"/>
    </source>
</evidence>
<dbReference type="Gene3D" id="1.10.533.10">
    <property type="entry name" value="Death Domain, Fas"/>
    <property type="match status" value="1"/>
</dbReference>
<dbReference type="PANTHER" id="PTHR46844:SF1">
    <property type="entry name" value="SLR5058 PROTEIN"/>
    <property type="match status" value="1"/>
</dbReference>
<sequence length="221" mass="24837">MAEAAELSHRVRLYKKIEDSLSEDDVRSLRAMLVSDEHLGQARVENATPLEIFNMLEADNKIGKGNLALLVDLLKALSKTKLAQGAEDVAKHEGTGGPACAVEDVVTCLKDLYSREHARVRPLPWCEDLNLPLEKVYTNLRHQRKDDKGRFQDTDTIVKDAIFEQLLPEDTNMTPDQLWSYIQENQDDVLFILDGLDELSQADQVVVLTLVVTVKVVMALQ</sequence>
<evidence type="ECO:0000259" key="1">
    <source>
        <dbReference type="PROSITE" id="PS50168"/>
    </source>
</evidence>
<evidence type="ECO:0000313" key="2">
    <source>
        <dbReference type="EMBL" id="CAH1268976.1"/>
    </source>
</evidence>
<dbReference type="InterPro" id="IPR001875">
    <property type="entry name" value="DED_dom"/>
</dbReference>
<dbReference type="PANTHER" id="PTHR46844">
    <property type="entry name" value="SLR5058 PROTEIN"/>
    <property type="match status" value="1"/>
</dbReference>
<dbReference type="CDD" id="cd00045">
    <property type="entry name" value="DED"/>
    <property type="match status" value="1"/>
</dbReference>
<organism evidence="2 3">
    <name type="scientific">Branchiostoma lanceolatum</name>
    <name type="common">Common lancelet</name>
    <name type="synonym">Amphioxus lanceolatum</name>
    <dbReference type="NCBI Taxonomy" id="7740"/>
    <lineage>
        <taxon>Eukaryota</taxon>
        <taxon>Metazoa</taxon>
        <taxon>Chordata</taxon>
        <taxon>Cephalochordata</taxon>
        <taxon>Leptocardii</taxon>
        <taxon>Amphioxiformes</taxon>
        <taxon>Branchiostomatidae</taxon>
        <taxon>Branchiostoma</taxon>
    </lineage>
</organism>
<dbReference type="Pfam" id="PF05729">
    <property type="entry name" value="NACHT"/>
    <property type="match status" value="1"/>
</dbReference>
<dbReference type="OrthoDB" id="5990045at2759"/>
<dbReference type="InterPro" id="IPR007111">
    <property type="entry name" value="NACHT_NTPase"/>
</dbReference>
<reference evidence="2" key="1">
    <citation type="submission" date="2022-01" db="EMBL/GenBank/DDBJ databases">
        <authorList>
            <person name="Braso-Vives M."/>
        </authorList>
    </citation>
    <scope>NUCLEOTIDE SEQUENCE</scope>
</reference>
<dbReference type="GO" id="GO:0042981">
    <property type="term" value="P:regulation of apoptotic process"/>
    <property type="evidence" value="ECO:0007669"/>
    <property type="project" value="InterPro"/>
</dbReference>
<dbReference type="PROSITE" id="PS50168">
    <property type="entry name" value="DED"/>
    <property type="match status" value="1"/>
</dbReference>
<dbReference type="Gene3D" id="3.40.50.300">
    <property type="entry name" value="P-loop containing nucleotide triphosphate hydrolases"/>
    <property type="match status" value="1"/>
</dbReference>
<dbReference type="EMBL" id="OV696692">
    <property type="protein sequence ID" value="CAH1268976.1"/>
    <property type="molecule type" value="Genomic_DNA"/>
</dbReference>
<keyword evidence="3" id="KW-1185">Reference proteome</keyword>
<dbReference type="Proteomes" id="UP000838412">
    <property type="component" value="Chromosome 7"/>
</dbReference>
<dbReference type="Pfam" id="PF01335">
    <property type="entry name" value="DED"/>
    <property type="match status" value="1"/>
</dbReference>
<dbReference type="AlphaFoldDB" id="A0A8K0A5H4"/>
<dbReference type="InterPro" id="IPR011029">
    <property type="entry name" value="DEATH-like_dom_sf"/>
</dbReference>